<accession>A0A1I4N2L5</accession>
<sequence>MTESTEAEVLARAKSNFIDTTHDDRAWDKEAMQREADKGHSVMCLTEEERQEYLEQARHELRSRPADYRTVECDPTPKAWPVEPSSMPPDAR</sequence>
<proteinExistence type="predicted"/>
<dbReference type="EMBL" id="FOTK01000019">
    <property type="protein sequence ID" value="SFM09718.1"/>
    <property type="molecule type" value="Genomic_DNA"/>
</dbReference>
<dbReference type="Proteomes" id="UP000199048">
    <property type="component" value="Unassembled WGS sequence"/>
</dbReference>
<evidence type="ECO:0000313" key="3">
    <source>
        <dbReference type="Proteomes" id="UP000199048"/>
    </source>
</evidence>
<organism evidence="2 3">
    <name type="scientific">Methylobacterium pseudosasicola</name>
    <dbReference type="NCBI Taxonomy" id="582667"/>
    <lineage>
        <taxon>Bacteria</taxon>
        <taxon>Pseudomonadati</taxon>
        <taxon>Pseudomonadota</taxon>
        <taxon>Alphaproteobacteria</taxon>
        <taxon>Hyphomicrobiales</taxon>
        <taxon>Methylobacteriaceae</taxon>
        <taxon>Methylobacterium</taxon>
    </lineage>
</organism>
<dbReference type="OrthoDB" id="8003418at2"/>
<evidence type="ECO:0000256" key="1">
    <source>
        <dbReference type="SAM" id="MobiDB-lite"/>
    </source>
</evidence>
<evidence type="ECO:0000313" key="2">
    <source>
        <dbReference type="EMBL" id="SFM09718.1"/>
    </source>
</evidence>
<reference evidence="3" key="1">
    <citation type="submission" date="2016-10" db="EMBL/GenBank/DDBJ databases">
        <authorList>
            <person name="Varghese N."/>
            <person name="Submissions S."/>
        </authorList>
    </citation>
    <scope>NUCLEOTIDE SEQUENCE [LARGE SCALE GENOMIC DNA]</scope>
    <source>
        <strain evidence="3">BL36</strain>
    </source>
</reference>
<gene>
    <name evidence="2" type="ORF">SAMN05192568_101943</name>
</gene>
<feature type="region of interest" description="Disordered" evidence="1">
    <location>
        <begin position="65"/>
        <end position="92"/>
    </location>
</feature>
<name>A0A1I4N2L5_9HYPH</name>
<protein>
    <submittedName>
        <fullName evidence="2">Uncharacterized protein</fullName>
    </submittedName>
</protein>
<keyword evidence="3" id="KW-1185">Reference proteome</keyword>
<dbReference type="AlphaFoldDB" id="A0A1I4N2L5"/>
<dbReference type="RefSeq" id="WP_092042840.1">
    <property type="nucleotide sequence ID" value="NZ_FOTK01000019.1"/>
</dbReference>